<protein>
    <submittedName>
        <fullName evidence="2">Uncharacterized protein</fullName>
    </submittedName>
</protein>
<dbReference type="Gramene" id="OB11G19630.1">
    <property type="protein sequence ID" value="OB11G19630.1"/>
    <property type="gene ID" value="OB11G19630"/>
</dbReference>
<proteinExistence type="predicted"/>
<dbReference type="EnsemblPlants" id="OB11G19630.1">
    <property type="protein sequence ID" value="OB11G19630.1"/>
    <property type="gene ID" value="OB11G19630"/>
</dbReference>
<reference evidence="2" key="2">
    <citation type="submission" date="2013-04" db="UniProtKB">
        <authorList>
            <consortium name="EnsemblPlants"/>
        </authorList>
    </citation>
    <scope>IDENTIFICATION</scope>
</reference>
<dbReference type="AlphaFoldDB" id="J3N827"/>
<sequence>MAIKDRFSGNPEGLTRTNHKPEWATERNNMDASKRAAYVKKIHERTKEEIEKKTHSNAAKVYKHRKKVVYEPIHLVWVHLRKERFPERFPERRKSKLMPRGYGPFKLLAKINDKCI</sequence>
<dbReference type="eggNOG" id="KOG0017">
    <property type="taxonomic scope" value="Eukaryota"/>
</dbReference>
<keyword evidence="3" id="KW-1185">Reference proteome</keyword>
<feature type="region of interest" description="Disordered" evidence="1">
    <location>
        <begin position="1"/>
        <end position="20"/>
    </location>
</feature>
<accession>J3N827</accession>
<dbReference type="Proteomes" id="UP000006038">
    <property type="component" value="Chromosome 11"/>
</dbReference>
<dbReference type="HOGENOM" id="CLU_2100663_0_0_1"/>
<organism evidence="2">
    <name type="scientific">Oryza brachyantha</name>
    <name type="common">malo sina</name>
    <dbReference type="NCBI Taxonomy" id="4533"/>
    <lineage>
        <taxon>Eukaryota</taxon>
        <taxon>Viridiplantae</taxon>
        <taxon>Streptophyta</taxon>
        <taxon>Embryophyta</taxon>
        <taxon>Tracheophyta</taxon>
        <taxon>Spermatophyta</taxon>
        <taxon>Magnoliopsida</taxon>
        <taxon>Liliopsida</taxon>
        <taxon>Poales</taxon>
        <taxon>Poaceae</taxon>
        <taxon>BOP clade</taxon>
        <taxon>Oryzoideae</taxon>
        <taxon>Oryzeae</taxon>
        <taxon>Oryzinae</taxon>
        <taxon>Oryza</taxon>
    </lineage>
</organism>
<dbReference type="OMA" id="WATERNN"/>
<evidence type="ECO:0000313" key="3">
    <source>
        <dbReference type="Proteomes" id="UP000006038"/>
    </source>
</evidence>
<evidence type="ECO:0000256" key="1">
    <source>
        <dbReference type="SAM" id="MobiDB-lite"/>
    </source>
</evidence>
<reference evidence="2" key="1">
    <citation type="journal article" date="2013" name="Nat. Commun.">
        <title>Whole-genome sequencing of Oryza brachyantha reveals mechanisms underlying Oryza genome evolution.</title>
        <authorList>
            <person name="Chen J."/>
            <person name="Huang Q."/>
            <person name="Gao D."/>
            <person name="Wang J."/>
            <person name="Lang Y."/>
            <person name="Liu T."/>
            <person name="Li B."/>
            <person name="Bai Z."/>
            <person name="Luis Goicoechea J."/>
            <person name="Liang C."/>
            <person name="Chen C."/>
            <person name="Zhang W."/>
            <person name="Sun S."/>
            <person name="Liao Y."/>
            <person name="Zhang X."/>
            <person name="Yang L."/>
            <person name="Song C."/>
            <person name="Wang M."/>
            <person name="Shi J."/>
            <person name="Liu G."/>
            <person name="Liu J."/>
            <person name="Zhou H."/>
            <person name="Zhou W."/>
            <person name="Yu Q."/>
            <person name="An N."/>
            <person name="Chen Y."/>
            <person name="Cai Q."/>
            <person name="Wang B."/>
            <person name="Liu B."/>
            <person name="Min J."/>
            <person name="Huang Y."/>
            <person name="Wu H."/>
            <person name="Li Z."/>
            <person name="Zhang Y."/>
            <person name="Yin Y."/>
            <person name="Song W."/>
            <person name="Jiang J."/>
            <person name="Jackson S.A."/>
            <person name="Wing R.A."/>
            <person name="Wang J."/>
            <person name="Chen M."/>
        </authorList>
    </citation>
    <scope>NUCLEOTIDE SEQUENCE [LARGE SCALE GENOMIC DNA]</scope>
    <source>
        <strain evidence="2">cv. IRGC 101232</strain>
    </source>
</reference>
<name>J3N827_ORYBR</name>
<evidence type="ECO:0000313" key="2">
    <source>
        <dbReference type="EnsemblPlants" id="OB11G19630.1"/>
    </source>
</evidence>